<dbReference type="EMBL" id="VUKA01000042">
    <property type="protein sequence ID" value="KAA2211250.1"/>
    <property type="molecule type" value="Genomic_DNA"/>
</dbReference>
<reference evidence="2 3" key="1">
    <citation type="journal article" date="2015" name="Int. J. Syst. Evol. Microbiol.">
        <title>Roseomonas oryzae sp. nov., isolated from paddy rhizosphere soil.</title>
        <authorList>
            <person name="Ramaprasad E.V."/>
            <person name="Sasikala Ch."/>
            <person name="Ramana Ch.V."/>
        </authorList>
    </citation>
    <scope>NUCLEOTIDE SEQUENCE [LARGE SCALE GENOMIC DNA]</scope>
    <source>
        <strain evidence="2 3">KCTC 42542</strain>
    </source>
</reference>
<evidence type="ECO:0000256" key="1">
    <source>
        <dbReference type="SAM" id="MobiDB-lite"/>
    </source>
</evidence>
<feature type="compositionally biased region" description="Basic and acidic residues" evidence="1">
    <location>
        <begin position="120"/>
        <end position="130"/>
    </location>
</feature>
<accession>A0A5B2TBT1</accession>
<name>A0A5B2TBT1_9PROT</name>
<dbReference type="RefSeq" id="WP_149814351.1">
    <property type="nucleotide sequence ID" value="NZ_VUKA01000042.1"/>
</dbReference>
<feature type="region of interest" description="Disordered" evidence="1">
    <location>
        <begin position="120"/>
        <end position="199"/>
    </location>
</feature>
<dbReference type="AlphaFoldDB" id="A0A5B2TBT1"/>
<proteinExistence type="predicted"/>
<protein>
    <recommendedName>
        <fullName evidence="4">Exo-alpha-sialidase</fullName>
    </recommendedName>
</protein>
<evidence type="ECO:0008006" key="4">
    <source>
        <dbReference type="Google" id="ProtNLM"/>
    </source>
</evidence>
<dbReference type="Proteomes" id="UP000322110">
    <property type="component" value="Unassembled WGS sequence"/>
</dbReference>
<feature type="compositionally biased region" description="Basic and acidic residues" evidence="1">
    <location>
        <begin position="137"/>
        <end position="152"/>
    </location>
</feature>
<evidence type="ECO:0000313" key="3">
    <source>
        <dbReference type="Proteomes" id="UP000322110"/>
    </source>
</evidence>
<dbReference type="OrthoDB" id="1396201at2"/>
<comment type="caution">
    <text evidence="2">The sequence shown here is derived from an EMBL/GenBank/DDBJ whole genome shotgun (WGS) entry which is preliminary data.</text>
</comment>
<gene>
    <name evidence="2" type="ORF">F0Q34_21085</name>
</gene>
<organism evidence="2 3">
    <name type="scientific">Teichococcus oryzae</name>
    <dbReference type="NCBI Taxonomy" id="1608942"/>
    <lineage>
        <taxon>Bacteria</taxon>
        <taxon>Pseudomonadati</taxon>
        <taxon>Pseudomonadota</taxon>
        <taxon>Alphaproteobacteria</taxon>
        <taxon>Acetobacterales</taxon>
        <taxon>Roseomonadaceae</taxon>
        <taxon>Roseomonas</taxon>
    </lineage>
</organism>
<evidence type="ECO:0000313" key="2">
    <source>
        <dbReference type="EMBL" id="KAA2211250.1"/>
    </source>
</evidence>
<keyword evidence="3" id="KW-1185">Reference proteome</keyword>
<sequence>MPNASERRDDGGTVERMLEEMTYQTDLLGRMLAEIRRSNCQLEQVASQTCEIRNELHRQTALQRCLLKLTTYQVEIARAGSPGLAQLLDCKYGFGRCLDISGCEGGEAPCKHVPCPEVQELERGSGESKTGKVRPGRVKDAPHPPVRRDDSPSRQPNSRPPRIVPTGPFRGILRRSQSSGLRDLASGNPSGSGLDFPVWTDDPSVAPASTNAADISGAKGGRVILLSGNWYIDYSTDGGSTFTTLDPTTVFPDTLAGGFCCDQILQYAPQIDRFLWLLQYRSAAGGDNAYRLAAASPQDVIDSNCTAWTYWDLTSASFGLGTDWMDYPSMSLGDGEVYFSFDVLDTTADTISDNGLVVVRLNLSEIAAGGTVNFFFTNPSDGAVAWGSGVSQDTGNEVFWAGHVNNSTLRVFSWRNDTATYFWRDIGVRNWPNGTLSSTGPNGNNWFGGGVTAAGVSTGFPNNAVIGITRRLNELWLGWTASNGDGGGGGFDFPHPHVQIVKLDIGGWTVIEQMQVWNPDHAFGYPSLATNSDNEVGIALGWGGGGSLNANSAVGFMGDFVVWFRDGSTWTHTRWGDYVAIRRAAPESHMFAGFGFVTVDTSTGAGHRFDPFYVLFGRERSEPPPIG</sequence>